<evidence type="ECO:0000256" key="4">
    <source>
        <dbReference type="ARBA" id="ARBA00023136"/>
    </source>
</evidence>
<evidence type="ECO:0000256" key="5">
    <source>
        <dbReference type="SAM" id="MobiDB-lite"/>
    </source>
</evidence>
<feature type="domain" description="Major facilitator superfamily (MFS) profile" evidence="7">
    <location>
        <begin position="36"/>
        <end position="446"/>
    </location>
</feature>
<dbReference type="Pfam" id="PF07690">
    <property type="entry name" value="MFS_1"/>
    <property type="match status" value="1"/>
</dbReference>
<feature type="transmembrane region" description="Helical" evidence="6">
    <location>
        <begin position="392"/>
        <end position="410"/>
    </location>
</feature>
<comment type="subcellular location">
    <subcellularLocation>
        <location evidence="1">Cell membrane</location>
        <topology evidence="1">Multi-pass membrane protein</topology>
    </subcellularLocation>
</comment>
<feature type="transmembrane region" description="Helical" evidence="6">
    <location>
        <begin position="36"/>
        <end position="57"/>
    </location>
</feature>
<feature type="transmembrane region" description="Helical" evidence="6">
    <location>
        <begin position="359"/>
        <end position="380"/>
    </location>
</feature>
<organism evidence="8 9">
    <name type="scientific">Streptomyces decoyicus</name>
    <dbReference type="NCBI Taxonomy" id="249567"/>
    <lineage>
        <taxon>Bacteria</taxon>
        <taxon>Bacillati</taxon>
        <taxon>Actinomycetota</taxon>
        <taxon>Actinomycetes</taxon>
        <taxon>Kitasatosporales</taxon>
        <taxon>Streptomycetaceae</taxon>
        <taxon>Streptomyces</taxon>
    </lineage>
</organism>
<accession>A0ABZ1FDJ4</accession>
<dbReference type="Proteomes" id="UP001344251">
    <property type="component" value="Chromosome"/>
</dbReference>
<feature type="compositionally biased region" description="Pro residues" evidence="5">
    <location>
        <begin position="1"/>
        <end position="24"/>
    </location>
</feature>
<dbReference type="InterPro" id="IPR011701">
    <property type="entry name" value="MFS"/>
</dbReference>
<dbReference type="RefSeq" id="WP_326617588.1">
    <property type="nucleotide sequence ID" value="NZ_CP109106.1"/>
</dbReference>
<evidence type="ECO:0000313" key="9">
    <source>
        <dbReference type="Proteomes" id="UP001344251"/>
    </source>
</evidence>
<feature type="transmembrane region" description="Helical" evidence="6">
    <location>
        <begin position="334"/>
        <end position="353"/>
    </location>
</feature>
<keyword evidence="9" id="KW-1185">Reference proteome</keyword>
<protein>
    <submittedName>
        <fullName evidence="8">MFS transporter</fullName>
    </submittedName>
</protein>
<keyword evidence="4 6" id="KW-0472">Membrane</keyword>
<sequence>MSPTGPPPPATDPSAGTPPGPPAGPGRHTFRSVAPVLALCWLAVFFDGMDVNIYGAVMPHMLDDPGLGLTPGGAGTIGSWTTFGMLIGALGTGTLTDWLGRRPVLVTSVLLFSAGSAVCALSGAPGPFGAGRFLAGLGLGGLMPLCLSLVMEFAPPRQAALATGLLMTSYHAGGMFATGLGLTLAPALGWRWVFWAGVLPAVVAAPLLLRLLPESPGVLLAKGRPAEADAVADRYGMARPVPADAPAQGAKGRLAAILALFRPGARWATPLLWLASFCGLLLVYGVSTWLPQMMRAAGYGLTSSVSFLLIINAGGIVGMLIAGRTADRYGPVRVSALWFLLTAAGALLLGAHLPLGLTYVVVAVTGVWLFSAQVMVYAAAHRVYPAAERATGIGWVTGIGRTGAVAGPWLGGTLAATGNDQLGFTAFASAGLLGSLAIGLVPLARRIGGQTAAPASPSSAPLGAE</sequence>
<feature type="transmembrane region" description="Helical" evidence="6">
    <location>
        <begin position="271"/>
        <end position="290"/>
    </location>
</feature>
<dbReference type="SUPFAM" id="SSF103473">
    <property type="entry name" value="MFS general substrate transporter"/>
    <property type="match status" value="1"/>
</dbReference>
<reference evidence="8 9" key="1">
    <citation type="submission" date="2022-10" db="EMBL/GenBank/DDBJ databases">
        <title>The complete genomes of actinobacterial strains from the NBC collection.</title>
        <authorList>
            <person name="Joergensen T.S."/>
            <person name="Alvarez Arevalo M."/>
            <person name="Sterndorff E.B."/>
            <person name="Faurdal D."/>
            <person name="Vuksanovic O."/>
            <person name="Mourched A.-S."/>
            <person name="Charusanti P."/>
            <person name="Shaw S."/>
            <person name="Blin K."/>
            <person name="Weber T."/>
        </authorList>
    </citation>
    <scope>NUCLEOTIDE SEQUENCE [LARGE SCALE GENOMIC DNA]</scope>
    <source>
        <strain evidence="8 9">NBC 01774</strain>
    </source>
</reference>
<feature type="transmembrane region" description="Helical" evidence="6">
    <location>
        <begin position="162"/>
        <end position="186"/>
    </location>
</feature>
<dbReference type="EMBL" id="CP109106">
    <property type="protein sequence ID" value="WSB68148.1"/>
    <property type="molecule type" value="Genomic_DNA"/>
</dbReference>
<feature type="transmembrane region" description="Helical" evidence="6">
    <location>
        <begin position="130"/>
        <end position="150"/>
    </location>
</feature>
<dbReference type="InterPro" id="IPR036259">
    <property type="entry name" value="MFS_trans_sf"/>
</dbReference>
<dbReference type="PANTHER" id="PTHR23508">
    <property type="entry name" value="CARBOXYLIC ACID TRANSPORTER PROTEIN HOMOLOG"/>
    <property type="match status" value="1"/>
</dbReference>
<feature type="transmembrane region" description="Helical" evidence="6">
    <location>
        <begin position="296"/>
        <end position="322"/>
    </location>
</feature>
<evidence type="ECO:0000313" key="8">
    <source>
        <dbReference type="EMBL" id="WSB68148.1"/>
    </source>
</evidence>
<feature type="region of interest" description="Disordered" evidence="5">
    <location>
        <begin position="1"/>
        <end position="27"/>
    </location>
</feature>
<dbReference type="PROSITE" id="PS50850">
    <property type="entry name" value="MFS"/>
    <property type="match status" value="1"/>
</dbReference>
<evidence type="ECO:0000256" key="2">
    <source>
        <dbReference type="ARBA" id="ARBA00022692"/>
    </source>
</evidence>
<evidence type="ECO:0000259" key="7">
    <source>
        <dbReference type="PROSITE" id="PS50850"/>
    </source>
</evidence>
<dbReference type="Gene3D" id="1.20.1250.20">
    <property type="entry name" value="MFS general substrate transporter like domains"/>
    <property type="match status" value="1"/>
</dbReference>
<evidence type="ECO:0000256" key="6">
    <source>
        <dbReference type="SAM" id="Phobius"/>
    </source>
</evidence>
<feature type="transmembrane region" description="Helical" evidence="6">
    <location>
        <begin position="103"/>
        <end position="124"/>
    </location>
</feature>
<proteinExistence type="predicted"/>
<feature type="transmembrane region" description="Helical" evidence="6">
    <location>
        <begin position="192"/>
        <end position="212"/>
    </location>
</feature>
<feature type="transmembrane region" description="Helical" evidence="6">
    <location>
        <begin position="77"/>
        <end position="96"/>
    </location>
</feature>
<gene>
    <name evidence="8" type="ORF">OG863_09365</name>
</gene>
<dbReference type="PANTHER" id="PTHR23508:SF10">
    <property type="entry name" value="CARBOXYLIC ACID TRANSPORTER PROTEIN HOMOLOG"/>
    <property type="match status" value="1"/>
</dbReference>
<feature type="transmembrane region" description="Helical" evidence="6">
    <location>
        <begin position="422"/>
        <end position="444"/>
    </location>
</feature>
<dbReference type="InterPro" id="IPR020846">
    <property type="entry name" value="MFS_dom"/>
</dbReference>
<evidence type="ECO:0000256" key="1">
    <source>
        <dbReference type="ARBA" id="ARBA00004651"/>
    </source>
</evidence>
<keyword evidence="2 6" id="KW-0812">Transmembrane</keyword>
<evidence type="ECO:0000256" key="3">
    <source>
        <dbReference type="ARBA" id="ARBA00022989"/>
    </source>
</evidence>
<keyword evidence="3 6" id="KW-1133">Transmembrane helix</keyword>
<name>A0ABZ1FDJ4_9ACTN</name>